<protein>
    <submittedName>
        <fullName evidence="2">Uncharacterized protein</fullName>
    </submittedName>
</protein>
<evidence type="ECO:0000313" key="3">
    <source>
        <dbReference type="Proteomes" id="UP000612009"/>
    </source>
</evidence>
<feature type="region of interest" description="Disordered" evidence="1">
    <location>
        <begin position="71"/>
        <end position="104"/>
    </location>
</feature>
<gene>
    <name evidence="2" type="ORF">LAKADJCE_00422</name>
</gene>
<name>A0A811T703_9EURY</name>
<dbReference type="EMBL" id="CAJHIR010000020">
    <property type="protein sequence ID" value="CAD6493034.1"/>
    <property type="molecule type" value="Genomic_DNA"/>
</dbReference>
<feature type="compositionally biased region" description="Basic and acidic residues" evidence="1">
    <location>
        <begin position="82"/>
        <end position="98"/>
    </location>
</feature>
<proteinExistence type="predicted"/>
<evidence type="ECO:0000313" key="2">
    <source>
        <dbReference type="EMBL" id="CAD6493034.1"/>
    </source>
</evidence>
<comment type="caution">
    <text evidence="2">The sequence shown here is derived from an EMBL/GenBank/DDBJ whole genome shotgun (WGS) entry which is preliminary data.</text>
</comment>
<dbReference type="AlphaFoldDB" id="A0A811T703"/>
<evidence type="ECO:0000256" key="1">
    <source>
        <dbReference type="SAM" id="MobiDB-lite"/>
    </source>
</evidence>
<sequence length="104" mass="11397">MIGGLKYENRGEMRILIIVGVLLIILAGTCAAASLSNSESGTWKYQLEVPICENSGETLRDYQVLVELSGSDFPEEAQPDGDDIRFTDAGGRRPDGRHIRTSRV</sequence>
<organism evidence="2 3">
    <name type="scientific">Candidatus Argoarchaeum ethanivorans</name>
    <dbReference type="NCBI Taxonomy" id="2608793"/>
    <lineage>
        <taxon>Archaea</taxon>
        <taxon>Methanobacteriati</taxon>
        <taxon>Methanobacteriota</taxon>
        <taxon>Stenosarchaea group</taxon>
        <taxon>Methanomicrobia</taxon>
        <taxon>Methanosarcinales</taxon>
        <taxon>Methanosarcinales incertae sedis</taxon>
        <taxon>GOM Arc I cluster</taxon>
        <taxon>Candidatus Argoarchaeum</taxon>
    </lineage>
</organism>
<dbReference type="Proteomes" id="UP000612009">
    <property type="component" value="Unassembled WGS sequence"/>
</dbReference>
<reference evidence="2" key="1">
    <citation type="submission" date="2020-10" db="EMBL/GenBank/DDBJ databases">
        <authorList>
            <person name="Hahn C.J."/>
            <person name="Laso-Perez R."/>
            <person name="Vulcano F."/>
            <person name="Vaziourakis K.-M."/>
            <person name="Stokke R."/>
            <person name="Steen I.H."/>
            <person name="Teske A."/>
            <person name="Boetius A."/>
            <person name="Liebeke M."/>
            <person name="Amann R."/>
            <person name="Knittel K."/>
        </authorList>
    </citation>
    <scope>NUCLEOTIDE SEQUENCE</scope>
    <source>
        <strain evidence="2">Gfbio:e3339647-f889-4370-9287-4fb5cb688e4c:AG392J18_GoMArc1</strain>
    </source>
</reference>
<accession>A0A811T703</accession>